<dbReference type="InterPro" id="IPR036869">
    <property type="entry name" value="J_dom_sf"/>
</dbReference>
<dbReference type="SUPFAM" id="SSF46565">
    <property type="entry name" value="Chaperone J-domain"/>
    <property type="match status" value="1"/>
</dbReference>
<keyword evidence="2" id="KW-0863">Zinc-finger</keyword>
<dbReference type="GO" id="GO:0003723">
    <property type="term" value="F:RNA binding"/>
    <property type="evidence" value="ECO:0007669"/>
    <property type="project" value="UniProtKB-UniRule"/>
</dbReference>
<dbReference type="Pfam" id="PF21884">
    <property type="entry name" value="ZUO1-like_ZHD"/>
    <property type="match status" value="1"/>
</dbReference>
<dbReference type="InterPro" id="IPR012677">
    <property type="entry name" value="Nucleotide-bd_a/b_plait_sf"/>
</dbReference>
<dbReference type="Gene3D" id="3.30.70.330">
    <property type="match status" value="2"/>
</dbReference>
<dbReference type="PRINTS" id="PR00625">
    <property type="entry name" value="JDOMAIN"/>
</dbReference>
<evidence type="ECO:0000256" key="1">
    <source>
        <dbReference type="ARBA" id="ARBA00022723"/>
    </source>
</evidence>
<dbReference type="InterPro" id="IPR003604">
    <property type="entry name" value="Matrin/U1-like-C_Znf_C2H2"/>
</dbReference>
<feature type="compositionally biased region" description="Low complexity" evidence="5">
    <location>
        <begin position="1076"/>
        <end position="1085"/>
    </location>
</feature>
<feature type="compositionally biased region" description="Acidic residues" evidence="5">
    <location>
        <begin position="344"/>
        <end position="353"/>
    </location>
</feature>
<accession>A0A2A6CZG1</accession>
<dbReference type="InterPro" id="IPR036236">
    <property type="entry name" value="Znf_C2H2_sf"/>
</dbReference>
<reference evidence="6" key="2">
    <citation type="submission" date="2022-06" db="UniProtKB">
        <authorList>
            <consortium name="EnsemblMetazoa"/>
        </authorList>
    </citation>
    <scope>IDENTIFICATION</scope>
    <source>
        <strain evidence="6">PS312</strain>
    </source>
</reference>
<dbReference type="GO" id="GO:0005737">
    <property type="term" value="C:cytoplasm"/>
    <property type="evidence" value="ECO:0000318"/>
    <property type="project" value="GO_Central"/>
</dbReference>
<dbReference type="SUPFAM" id="SSF57667">
    <property type="entry name" value="beta-beta-alpha zinc fingers"/>
    <property type="match status" value="1"/>
</dbReference>
<protein>
    <recommendedName>
        <fullName evidence="4">DnaJ homolog subfamily C member 21</fullName>
    </recommendedName>
</protein>
<dbReference type="InterPro" id="IPR000504">
    <property type="entry name" value="RRM_dom"/>
</dbReference>
<evidence type="ECO:0000313" key="7">
    <source>
        <dbReference type="Proteomes" id="UP000005239"/>
    </source>
</evidence>
<proteinExistence type="predicted"/>
<accession>A0A8R1URX1</accession>
<sequence length="1121" mass="125647">MPKCYYELLEVERDADADTIKKSYRKMALKWHPDKNPSNIEEATKMFAVLQQAYETLSDTQERAWYDRHREQIIRGGFDDDNYKDDSIDLLKYHCKCWDGFGDNKKGFFAVYREVFETLTEEDRDFHDDPKDGNYPQFGDSNSDPEEIVSNFYGFWQSFCTVRSFTWVEEYDIRQAPNRPTMRAMEKENEKMRQAAKAERNEQIRDLTSFIRKKDPRVAAYREKLEEKKKDTQRKNEERMRQQRIDNFNNLKVHKESEESKEAWRRKMEEIEDELDEREGGLSDLSDEEEEGDDPYCIVCEKSFKSLKTKENHEKSKAHKLKLAELKKHMKEEDAALLLKGMGEAEDGEEQEQVDNTPRGKKSKKARKKEKERRKQEEEENEEKNEEDLTEATKGLTLEEKEKEEEEEEKKEENIFLASAKAPVKKEKKKGNTDTTINVQEQVKGGPTVPKTALCDKFLPPKNEGSTTVVKRHISELSKMGDAASTDPVSFRLTSFISTLQGLYFFSALFAFTLIAMCLCCSMSANSALLSGEWPAMGGLSEILNQIQSNYPPARDNRQPDEDTETSSPVTSESASVNTAFPFSEADLANYAMLPGSMPRPPFHFTSSDDMSGVPLTYADFPFCDAEREVYDELTGPTDNSIYSRKVFIGGLPKTLTAKELCHFFSEFGPVMIDWPHRERMPDRPPHGYAFAVFSRATSVDALVHRCSVSRGKHCIYLGPYCVQVRPWVKMDREHYMSGYDESQVNSARTQRYSIFIGGVARTTTARNLAETIDNAIGDVVAVRIEVDYDTEYPKGAARVIFATEKAYVTAIARRFIQMASHDLHKDEYKEVEMKPYLEDCMICERCFKMSTRSFCAELRCLKYFCDMCWKVWHSSPGSSSSTDHRPMLKGLHQQPRYSASTTAAESFRSRTSAPPSPFATGGAHSPPSSAGPFGHAGLNPFWPHSTAAAAAAAAAMAAVSARAAAGGSLRGLGTSPYGPYPSLLTTPSALLYANGALAEDLLAANSMGRRAGLSTAANLRLADLQNTFGRERMLIDQLVAEMGVRPPSAFGGSSSSSSLAGGISGAPPTPGTGGFPSASASSSANTQFTFDDLSSFSPPAGSPHSPRAEKSKNSNNYFGF</sequence>
<dbReference type="SMART" id="SM00451">
    <property type="entry name" value="ZnF_U1"/>
    <property type="match status" value="1"/>
</dbReference>
<dbReference type="InterPro" id="IPR038446">
    <property type="entry name" value="CEBP_ZZ_sf"/>
</dbReference>
<evidence type="ECO:0000313" key="6">
    <source>
        <dbReference type="EnsemblMetazoa" id="PPA38837.1"/>
    </source>
</evidence>
<feature type="region of interest" description="Disordered" evidence="5">
    <location>
        <begin position="1048"/>
        <end position="1121"/>
    </location>
</feature>
<feature type="compositionally biased region" description="Polar residues" evidence="5">
    <location>
        <begin position="1086"/>
        <end position="1098"/>
    </location>
</feature>
<dbReference type="InterPro" id="IPR032296">
    <property type="entry name" value="CEBP_ZZ"/>
</dbReference>
<dbReference type="InterPro" id="IPR051964">
    <property type="entry name" value="Chaperone_stress_response"/>
</dbReference>
<dbReference type="Pfam" id="PF00226">
    <property type="entry name" value="DnaJ"/>
    <property type="match status" value="1"/>
</dbReference>
<dbReference type="PANTHER" id="PTHR44029">
    <property type="entry name" value="DNAJ HOMOLOG SUBFAMILY C MEMBER 21"/>
    <property type="match status" value="1"/>
</dbReference>
<reference evidence="7" key="1">
    <citation type="journal article" date="2008" name="Nat. Genet.">
        <title>The Pristionchus pacificus genome provides a unique perspective on nematode lifestyle and parasitism.</title>
        <authorList>
            <person name="Dieterich C."/>
            <person name="Clifton S.W."/>
            <person name="Schuster L.N."/>
            <person name="Chinwalla A."/>
            <person name="Delehaunty K."/>
            <person name="Dinkelacker I."/>
            <person name="Fulton L."/>
            <person name="Fulton R."/>
            <person name="Godfrey J."/>
            <person name="Minx P."/>
            <person name="Mitreva M."/>
            <person name="Roeseler W."/>
            <person name="Tian H."/>
            <person name="Witte H."/>
            <person name="Yang S.P."/>
            <person name="Wilson R.K."/>
            <person name="Sommer R.J."/>
        </authorList>
    </citation>
    <scope>NUCLEOTIDE SEQUENCE [LARGE SCALE GENOMIC DNA]</scope>
    <source>
        <strain evidence="7">PS312</strain>
    </source>
</reference>
<dbReference type="GO" id="GO:0008270">
    <property type="term" value="F:zinc ion binding"/>
    <property type="evidence" value="ECO:0007669"/>
    <property type="project" value="UniProtKB-KW"/>
</dbReference>
<dbReference type="InterPro" id="IPR018253">
    <property type="entry name" value="DnaJ_domain_CS"/>
</dbReference>
<dbReference type="EnsemblMetazoa" id="PPA38837.1">
    <property type="protein sequence ID" value="PPA38837.1"/>
    <property type="gene ID" value="WBGene00277206"/>
</dbReference>
<dbReference type="SUPFAM" id="SSF54928">
    <property type="entry name" value="RNA-binding domain, RBD"/>
    <property type="match status" value="1"/>
</dbReference>
<dbReference type="InterPro" id="IPR035979">
    <property type="entry name" value="RBD_domain_sf"/>
</dbReference>
<organism evidence="6 7">
    <name type="scientific">Pristionchus pacificus</name>
    <name type="common">Parasitic nematode worm</name>
    <dbReference type="NCBI Taxonomy" id="54126"/>
    <lineage>
        <taxon>Eukaryota</taxon>
        <taxon>Metazoa</taxon>
        <taxon>Ecdysozoa</taxon>
        <taxon>Nematoda</taxon>
        <taxon>Chromadorea</taxon>
        <taxon>Rhabditida</taxon>
        <taxon>Rhabditina</taxon>
        <taxon>Diplogasteromorpha</taxon>
        <taxon>Diplogasteroidea</taxon>
        <taxon>Neodiplogasteridae</taxon>
        <taxon>Pristionchus</taxon>
    </lineage>
</organism>
<feature type="compositionally biased region" description="Polar residues" evidence="5">
    <location>
        <begin position="896"/>
        <end position="914"/>
    </location>
</feature>
<dbReference type="Gene3D" id="3.30.160.60">
    <property type="entry name" value="Classic Zinc Finger"/>
    <property type="match status" value="1"/>
</dbReference>
<evidence type="ECO:0000256" key="2">
    <source>
        <dbReference type="ARBA" id="ARBA00022771"/>
    </source>
</evidence>
<feature type="compositionally biased region" description="Polar residues" evidence="5">
    <location>
        <begin position="566"/>
        <end position="576"/>
    </location>
</feature>
<dbReference type="InterPro" id="IPR013087">
    <property type="entry name" value="Znf_C2H2_type"/>
</dbReference>
<dbReference type="Proteomes" id="UP000005239">
    <property type="component" value="Unassembled WGS sequence"/>
</dbReference>
<dbReference type="SMART" id="SM00271">
    <property type="entry name" value="DnaJ"/>
    <property type="match status" value="1"/>
</dbReference>
<dbReference type="AlphaFoldDB" id="A0A2A6CZG1"/>
<dbReference type="PROSITE" id="PS50076">
    <property type="entry name" value="DNAJ_2"/>
    <property type="match status" value="1"/>
</dbReference>
<dbReference type="PANTHER" id="PTHR44029:SF1">
    <property type="entry name" value="DNAJ HOMOLOG SUBFAMILY C MEMBER 21"/>
    <property type="match status" value="1"/>
</dbReference>
<feature type="compositionally biased region" description="Basic residues" evidence="5">
    <location>
        <begin position="359"/>
        <end position="372"/>
    </location>
</feature>
<evidence type="ECO:0000256" key="4">
    <source>
        <dbReference type="ARBA" id="ARBA00074367"/>
    </source>
</evidence>
<dbReference type="Pfam" id="PF12171">
    <property type="entry name" value="zf-C2H2_jaz"/>
    <property type="match status" value="1"/>
</dbReference>
<dbReference type="PROSITE" id="PS00636">
    <property type="entry name" value="DNAJ_1"/>
    <property type="match status" value="1"/>
</dbReference>
<feature type="region of interest" description="Disordered" evidence="5">
    <location>
        <begin position="271"/>
        <end position="294"/>
    </location>
</feature>
<evidence type="ECO:0000256" key="3">
    <source>
        <dbReference type="ARBA" id="ARBA00022833"/>
    </source>
</evidence>
<dbReference type="Gene3D" id="4.10.640.40">
    <property type="entry name" value="Cytoplasmic polyadenylation element-binding protein, ZZ domain"/>
    <property type="match status" value="1"/>
</dbReference>
<feature type="compositionally biased region" description="Acidic residues" evidence="5">
    <location>
        <begin position="378"/>
        <end position="390"/>
    </location>
</feature>
<dbReference type="Gene3D" id="1.10.287.110">
    <property type="entry name" value="DnaJ domain"/>
    <property type="match status" value="1"/>
</dbReference>
<evidence type="ECO:0000256" key="5">
    <source>
        <dbReference type="SAM" id="MobiDB-lite"/>
    </source>
</evidence>
<dbReference type="SMART" id="SM00360">
    <property type="entry name" value="RRM"/>
    <property type="match status" value="2"/>
</dbReference>
<keyword evidence="1" id="KW-0479">Metal-binding</keyword>
<feature type="region of interest" description="Disordered" evidence="5">
    <location>
        <begin position="550"/>
        <end position="576"/>
    </location>
</feature>
<feature type="compositionally biased region" description="Acidic residues" evidence="5">
    <location>
        <begin position="285"/>
        <end position="294"/>
    </location>
</feature>
<dbReference type="CDD" id="cd19757">
    <property type="entry name" value="Bbox1"/>
    <property type="match status" value="1"/>
</dbReference>
<dbReference type="Pfam" id="PF16366">
    <property type="entry name" value="CEBP_ZZ"/>
    <property type="match status" value="1"/>
</dbReference>
<keyword evidence="3" id="KW-0862">Zinc</keyword>
<dbReference type="CDD" id="cd06257">
    <property type="entry name" value="DnaJ"/>
    <property type="match status" value="1"/>
</dbReference>
<dbReference type="FunFam" id="1.10.287.110:FF:000046">
    <property type="entry name" value="dnaJ homolog subfamily C member 21"/>
    <property type="match status" value="1"/>
</dbReference>
<dbReference type="InterPro" id="IPR054076">
    <property type="entry name" value="ZUO1-like_ZHD"/>
</dbReference>
<dbReference type="PROSITE" id="PS00028">
    <property type="entry name" value="ZINC_FINGER_C2H2_1"/>
    <property type="match status" value="1"/>
</dbReference>
<feature type="region of interest" description="Disordered" evidence="5">
    <location>
        <begin position="879"/>
        <end position="931"/>
    </location>
</feature>
<dbReference type="PROSITE" id="PS50102">
    <property type="entry name" value="RRM"/>
    <property type="match status" value="2"/>
</dbReference>
<keyword evidence="7" id="KW-1185">Reference proteome</keyword>
<dbReference type="InterPro" id="IPR001623">
    <property type="entry name" value="DnaJ_domain"/>
</dbReference>
<feature type="compositionally biased region" description="Low complexity" evidence="5">
    <location>
        <begin position="1048"/>
        <end position="1062"/>
    </location>
</feature>
<dbReference type="Pfam" id="PF16367">
    <property type="entry name" value="RRM_7"/>
    <property type="match status" value="1"/>
</dbReference>
<feature type="region of interest" description="Disordered" evidence="5">
    <location>
        <begin position="334"/>
        <end position="416"/>
    </location>
</feature>
<gene>
    <name evidence="6" type="primary">WBGene00277206</name>
</gene>
<name>A0A2A6CZG1_PRIPA</name>
<dbReference type="InterPro" id="IPR022755">
    <property type="entry name" value="Znf_C2H2_jaz"/>
</dbReference>